<name>M6CZD0_9LEPT</name>
<dbReference type="NCBIfam" id="NF009466">
    <property type="entry name" value="PRK12826.1-2"/>
    <property type="match status" value="1"/>
</dbReference>
<dbReference type="InterPro" id="IPR057326">
    <property type="entry name" value="KR_dom"/>
</dbReference>
<comment type="function">
    <text evidence="1 8">Catalyzes the NADPH-dependent reduction of beta-ketoacyl-ACP substrates to beta-hydroxyacyl-ACP products, the first reductive step in the elongation cycle of fatty acid biosynthesis.</text>
</comment>
<dbReference type="InterPro" id="IPR050259">
    <property type="entry name" value="SDR"/>
</dbReference>
<accession>M6CZD0</accession>
<sequence length="282" mass="29279">MPQNTENSLDPVFEQNTLAAKNPNRKEFMIDLKGKNAVITGSARGIGKSTALTLAKAGANIVIADLNEESSKATAEEISKQTGVKAIGIGTNVADADSAAKAIQACVDEFGSVDILVNNAGITKDTLLMRMKKEQWDAVIAVNLTGTFNCTQAAIKFMMKNPNGGSIINLSSIAGVNGNIGQTNYSASKAGVIGFTKAVALEMASRKVRCNAIAPGFIATEMTEAIPEKIRTAMVAAIPLKRAGQPEDIANTIAFLASDISSFITGQVIEVNGGGFLPGASA</sequence>
<evidence type="ECO:0000256" key="5">
    <source>
        <dbReference type="ARBA" id="ARBA00048508"/>
    </source>
</evidence>
<feature type="active site" description="Proton acceptor" evidence="6">
    <location>
        <position position="185"/>
    </location>
</feature>
<dbReference type="NCBIfam" id="NF005559">
    <property type="entry name" value="PRK07231.1"/>
    <property type="match status" value="1"/>
</dbReference>
<feature type="binding site" evidence="7">
    <location>
        <position position="218"/>
    </location>
    <ligand>
        <name>NADP(+)</name>
        <dbReference type="ChEBI" id="CHEBI:58349"/>
    </ligand>
</feature>
<dbReference type="EC" id="1.1.1.100" evidence="8"/>
<dbReference type="AlphaFoldDB" id="M6CZD0"/>
<feature type="binding site" evidence="7">
    <location>
        <begin position="41"/>
        <end position="44"/>
    </location>
    <ligand>
        <name>NADP(+)</name>
        <dbReference type="ChEBI" id="CHEBI:58349"/>
    </ligand>
</feature>
<evidence type="ECO:0000256" key="2">
    <source>
        <dbReference type="ARBA" id="ARBA00006484"/>
    </source>
</evidence>
<dbReference type="PRINTS" id="PR00081">
    <property type="entry name" value="GDHRDH"/>
</dbReference>
<dbReference type="GO" id="GO:0004316">
    <property type="term" value="F:3-oxoacyl-[acyl-carrier-protein] reductase (NADPH) activity"/>
    <property type="evidence" value="ECO:0007669"/>
    <property type="project" value="UniProtKB-UniRule"/>
</dbReference>
<evidence type="ECO:0000256" key="4">
    <source>
        <dbReference type="ARBA" id="ARBA00023002"/>
    </source>
</evidence>
<dbReference type="InterPro" id="IPR036291">
    <property type="entry name" value="NAD(P)-bd_dom_sf"/>
</dbReference>
<evidence type="ECO:0000256" key="8">
    <source>
        <dbReference type="RuleBase" id="RU366074"/>
    </source>
</evidence>
<keyword evidence="8" id="KW-0444">Lipid biosynthesis</keyword>
<feature type="binding site" evidence="7">
    <location>
        <begin position="92"/>
        <end position="93"/>
    </location>
    <ligand>
        <name>NADP(+)</name>
        <dbReference type="ChEBI" id="CHEBI:58349"/>
    </ligand>
</feature>
<dbReference type="Gene3D" id="3.40.50.720">
    <property type="entry name" value="NAD(P)-binding Rossmann-like Domain"/>
    <property type="match status" value="1"/>
</dbReference>
<dbReference type="PANTHER" id="PTHR42879">
    <property type="entry name" value="3-OXOACYL-(ACYL-CARRIER-PROTEIN) REDUCTASE"/>
    <property type="match status" value="1"/>
</dbReference>
<dbReference type="EMBL" id="ANIK01000101">
    <property type="protein sequence ID" value="EMJ91660.1"/>
    <property type="molecule type" value="Genomic_DNA"/>
</dbReference>
<proteinExistence type="inferred from homology"/>
<dbReference type="InterPro" id="IPR002347">
    <property type="entry name" value="SDR_fam"/>
</dbReference>
<evidence type="ECO:0000313" key="10">
    <source>
        <dbReference type="EMBL" id="EMJ91660.1"/>
    </source>
</evidence>
<dbReference type="UniPathway" id="UPA00094"/>
<comment type="pathway">
    <text evidence="8">Lipid metabolism; fatty acid biosynthesis.</text>
</comment>
<dbReference type="Proteomes" id="UP000011988">
    <property type="component" value="Unassembled WGS sequence"/>
</dbReference>
<keyword evidence="8" id="KW-0276">Fatty acid metabolism</keyword>
<comment type="similarity">
    <text evidence="2 8">Belongs to the short-chain dehydrogenases/reductases (SDR) family.</text>
</comment>
<keyword evidence="8" id="KW-0275">Fatty acid biosynthesis</keyword>
<feature type="binding site" evidence="7">
    <location>
        <begin position="185"/>
        <end position="189"/>
    </location>
    <ligand>
        <name>NADP(+)</name>
        <dbReference type="ChEBI" id="CHEBI:58349"/>
    </ligand>
</feature>
<dbReference type="Pfam" id="PF13561">
    <property type="entry name" value="adh_short_C2"/>
    <property type="match status" value="1"/>
</dbReference>
<dbReference type="InterPro" id="IPR020904">
    <property type="entry name" value="Sc_DH/Rdtase_CS"/>
</dbReference>
<dbReference type="SUPFAM" id="SSF51735">
    <property type="entry name" value="NAD(P)-binding Rossmann-fold domains"/>
    <property type="match status" value="1"/>
</dbReference>
<evidence type="ECO:0000256" key="6">
    <source>
        <dbReference type="PIRSR" id="PIRSR611284-1"/>
    </source>
</evidence>
<dbReference type="SMART" id="SM00822">
    <property type="entry name" value="PKS_KR"/>
    <property type="match status" value="1"/>
</dbReference>
<dbReference type="PROSITE" id="PS00061">
    <property type="entry name" value="ADH_SHORT"/>
    <property type="match status" value="1"/>
</dbReference>
<reference evidence="10 11" key="1">
    <citation type="submission" date="2013-01" db="EMBL/GenBank/DDBJ databases">
        <authorList>
            <person name="Harkins D.M."/>
            <person name="Durkin A.S."/>
            <person name="Brinkac L.M."/>
            <person name="Haft D.H."/>
            <person name="Selengut J.D."/>
            <person name="Sanka R."/>
            <person name="DePew J."/>
            <person name="Purushe J."/>
            <person name="Galloway R.L."/>
            <person name="Vinetz J.M."/>
            <person name="Sutton G.G."/>
            <person name="Nierman W.C."/>
            <person name="Fouts D.E."/>
        </authorList>
    </citation>
    <scope>NUCLEOTIDE SEQUENCE [LARGE SCALE GENOMIC DNA]</scope>
    <source>
        <strain evidence="10 11">79601</strain>
    </source>
</reference>
<dbReference type="CDD" id="cd05333">
    <property type="entry name" value="BKR_SDR_c"/>
    <property type="match status" value="1"/>
</dbReference>
<keyword evidence="4 8" id="KW-0560">Oxidoreductase</keyword>
<gene>
    <name evidence="10" type="primary">fabG</name>
    <name evidence="10" type="ORF">LEP1GSC194_0618</name>
</gene>
<evidence type="ECO:0000259" key="9">
    <source>
        <dbReference type="SMART" id="SM00822"/>
    </source>
</evidence>
<evidence type="ECO:0000256" key="7">
    <source>
        <dbReference type="PIRSR" id="PIRSR611284-2"/>
    </source>
</evidence>
<comment type="subunit">
    <text evidence="8">Homotetramer.</text>
</comment>
<organism evidence="10 11">
    <name type="scientific">Leptospira alstonii serovar Sichuan str. 79601</name>
    <dbReference type="NCBI Taxonomy" id="1218565"/>
    <lineage>
        <taxon>Bacteria</taxon>
        <taxon>Pseudomonadati</taxon>
        <taxon>Spirochaetota</taxon>
        <taxon>Spirochaetia</taxon>
        <taxon>Leptospirales</taxon>
        <taxon>Leptospiraceae</taxon>
        <taxon>Leptospira</taxon>
    </lineage>
</organism>
<keyword evidence="8" id="KW-0443">Lipid metabolism</keyword>
<dbReference type="GO" id="GO:0051287">
    <property type="term" value="F:NAD binding"/>
    <property type="evidence" value="ECO:0007669"/>
    <property type="project" value="UniProtKB-UniRule"/>
</dbReference>
<dbReference type="PRINTS" id="PR00080">
    <property type="entry name" value="SDRFAMILY"/>
</dbReference>
<comment type="caution">
    <text evidence="10">The sequence shown here is derived from an EMBL/GenBank/DDBJ whole genome shotgun (WGS) entry which is preliminary data.</text>
</comment>
<dbReference type="InterPro" id="IPR011284">
    <property type="entry name" value="3oxo_ACP_reduc"/>
</dbReference>
<dbReference type="PANTHER" id="PTHR42879:SF2">
    <property type="entry name" value="3-OXOACYL-[ACYL-CARRIER-PROTEIN] REDUCTASE FABG"/>
    <property type="match status" value="1"/>
</dbReference>
<feature type="binding site" evidence="7">
    <location>
        <position position="119"/>
    </location>
    <ligand>
        <name>NADP(+)</name>
        <dbReference type="ChEBI" id="CHEBI:58349"/>
    </ligand>
</feature>
<evidence type="ECO:0000256" key="1">
    <source>
        <dbReference type="ARBA" id="ARBA00002607"/>
    </source>
</evidence>
<keyword evidence="3 7" id="KW-0521">NADP</keyword>
<evidence type="ECO:0000313" key="11">
    <source>
        <dbReference type="Proteomes" id="UP000011988"/>
    </source>
</evidence>
<dbReference type="NCBIfam" id="TIGR01830">
    <property type="entry name" value="3oxo_ACP_reduc"/>
    <property type="match status" value="1"/>
</dbReference>
<dbReference type="PATRIC" id="fig|1218565.3.peg.3961"/>
<protein>
    <recommendedName>
        <fullName evidence="8">3-oxoacyl-[acyl-carrier-protein] reductase</fullName>
        <ecNumber evidence="8">1.1.1.100</ecNumber>
    </recommendedName>
</protein>
<comment type="catalytic activity">
    <reaction evidence="5 8">
        <text>a (3R)-hydroxyacyl-[ACP] + NADP(+) = a 3-oxoacyl-[ACP] + NADPH + H(+)</text>
        <dbReference type="Rhea" id="RHEA:17397"/>
        <dbReference type="Rhea" id="RHEA-COMP:9916"/>
        <dbReference type="Rhea" id="RHEA-COMP:9945"/>
        <dbReference type="ChEBI" id="CHEBI:15378"/>
        <dbReference type="ChEBI" id="CHEBI:57783"/>
        <dbReference type="ChEBI" id="CHEBI:58349"/>
        <dbReference type="ChEBI" id="CHEBI:78776"/>
        <dbReference type="ChEBI" id="CHEBI:78827"/>
        <dbReference type="EC" id="1.1.1.100"/>
    </reaction>
</comment>
<feature type="domain" description="Ketoreductase" evidence="9">
    <location>
        <begin position="35"/>
        <end position="221"/>
    </location>
</feature>
<dbReference type="NCBIfam" id="NF004198">
    <property type="entry name" value="PRK05653.1-3"/>
    <property type="match status" value="1"/>
</dbReference>
<evidence type="ECO:0000256" key="3">
    <source>
        <dbReference type="ARBA" id="ARBA00022857"/>
    </source>
</evidence>
<dbReference type="FunFam" id="3.40.50.720:FF:000115">
    <property type="entry name" value="3-oxoacyl-[acyl-carrier-protein] reductase FabG"/>
    <property type="match status" value="1"/>
</dbReference>
<dbReference type="GO" id="GO:0006633">
    <property type="term" value="P:fatty acid biosynthetic process"/>
    <property type="evidence" value="ECO:0007669"/>
    <property type="project" value="UniProtKB-UniPathway"/>
</dbReference>